<gene>
    <name evidence="2" type="ORF">HKI87_05g34350</name>
</gene>
<proteinExistence type="predicted"/>
<keyword evidence="3" id="KW-1185">Reference proteome</keyword>
<feature type="region of interest" description="Disordered" evidence="1">
    <location>
        <begin position="1"/>
        <end position="20"/>
    </location>
</feature>
<name>A0AAX4P6C5_9CHLO</name>
<sequence>MVEEPYATRGTEDEEEPGTPVLAACRASSDRILEQAERNVDGACSADRDIDSGGGDEPTLKDFLDGPASKHGVGGGLGLAGLWAAVAKAFSCAPFSAGGGREYPARS</sequence>
<dbReference type="Proteomes" id="UP001472866">
    <property type="component" value="Chromosome 05"/>
</dbReference>
<protein>
    <submittedName>
        <fullName evidence="2">Uncharacterized protein</fullName>
    </submittedName>
</protein>
<accession>A0AAX4P6C5</accession>
<dbReference type="AlphaFoldDB" id="A0AAX4P6C5"/>
<organism evidence="2 3">
    <name type="scientific">Chloropicon roscoffensis</name>
    <dbReference type="NCBI Taxonomy" id="1461544"/>
    <lineage>
        <taxon>Eukaryota</taxon>
        <taxon>Viridiplantae</taxon>
        <taxon>Chlorophyta</taxon>
        <taxon>Chloropicophyceae</taxon>
        <taxon>Chloropicales</taxon>
        <taxon>Chloropicaceae</taxon>
        <taxon>Chloropicon</taxon>
    </lineage>
</organism>
<evidence type="ECO:0000313" key="3">
    <source>
        <dbReference type="Proteomes" id="UP001472866"/>
    </source>
</evidence>
<evidence type="ECO:0000313" key="2">
    <source>
        <dbReference type="EMBL" id="WZN61900.1"/>
    </source>
</evidence>
<dbReference type="EMBL" id="CP151505">
    <property type="protein sequence ID" value="WZN61900.1"/>
    <property type="molecule type" value="Genomic_DNA"/>
</dbReference>
<reference evidence="2 3" key="1">
    <citation type="submission" date="2024-03" db="EMBL/GenBank/DDBJ databases">
        <title>Complete genome sequence of the green alga Chloropicon roscoffensis RCC1871.</title>
        <authorList>
            <person name="Lemieux C."/>
            <person name="Pombert J.-F."/>
            <person name="Otis C."/>
            <person name="Turmel M."/>
        </authorList>
    </citation>
    <scope>NUCLEOTIDE SEQUENCE [LARGE SCALE GENOMIC DNA]</scope>
    <source>
        <strain evidence="2 3">RCC1871</strain>
    </source>
</reference>
<evidence type="ECO:0000256" key="1">
    <source>
        <dbReference type="SAM" id="MobiDB-lite"/>
    </source>
</evidence>